<feature type="transmembrane region" description="Helical" evidence="7">
    <location>
        <begin position="186"/>
        <end position="205"/>
    </location>
</feature>
<dbReference type="EMBL" id="BJZO01000032">
    <property type="protein sequence ID" value="GEO81269.1"/>
    <property type="molecule type" value="Genomic_DNA"/>
</dbReference>
<evidence type="ECO:0000256" key="5">
    <source>
        <dbReference type="ARBA" id="ARBA00022989"/>
    </source>
</evidence>
<name>A0A512H733_9PROT</name>
<evidence type="ECO:0000256" key="6">
    <source>
        <dbReference type="ARBA" id="ARBA00023136"/>
    </source>
</evidence>
<keyword evidence="6 7" id="KW-0472">Membrane</keyword>
<evidence type="ECO:0000256" key="7">
    <source>
        <dbReference type="SAM" id="Phobius"/>
    </source>
</evidence>
<keyword evidence="5 7" id="KW-1133">Transmembrane helix</keyword>
<proteinExistence type="inferred from homology"/>
<dbReference type="Pfam" id="PF01810">
    <property type="entry name" value="LysE"/>
    <property type="match status" value="1"/>
</dbReference>
<dbReference type="InterPro" id="IPR001123">
    <property type="entry name" value="LeuE-type"/>
</dbReference>
<feature type="transmembrane region" description="Helical" evidence="7">
    <location>
        <begin position="69"/>
        <end position="88"/>
    </location>
</feature>
<accession>A0A512H733</accession>
<evidence type="ECO:0000313" key="9">
    <source>
        <dbReference type="Proteomes" id="UP000321567"/>
    </source>
</evidence>
<dbReference type="PANTHER" id="PTHR30086">
    <property type="entry name" value="ARGININE EXPORTER PROTEIN ARGO"/>
    <property type="match status" value="1"/>
</dbReference>
<dbReference type="PIRSF" id="PIRSF006324">
    <property type="entry name" value="LeuE"/>
    <property type="match status" value="1"/>
</dbReference>
<comment type="subcellular location">
    <subcellularLocation>
        <location evidence="1">Cell membrane</location>
        <topology evidence="1">Multi-pass membrane protein</topology>
    </subcellularLocation>
</comment>
<protein>
    <submittedName>
        <fullName evidence="8">Lysine transporter LysE</fullName>
    </submittedName>
</protein>
<dbReference type="GO" id="GO:0042970">
    <property type="term" value="F:homoserine transmembrane transporter activity"/>
    <property type="evidence" value="ECO:0007669"/>
    <property type="project" value="TreeGrafter"/>
</dbReference>
<dbReference type="RefSeq" id="WP_147163310.1">
    <property type="nucleotide sequence ID" value="NZ_BJZO01000032.1"/>
</dbReference>
<evidence type="ECO:0000313" key="8">
    <source>
        <dbReference type="EMBL" id="GEO81269.1"/>
    </source>
</evidence>
<reference evidence="8 9" key="1">
    <citation type="submission" date="2019-07" db="EMBL/GenBank/DDBJ databases">
        <title>Whole genome shotgun sequence of Rhodospirillum oryzae NBRC 107573.</title>
        <authorList>
            <person name="Hosoyama A."/>
            <person name="Uohara A."/>
            <person name="Ohji S."/>
            <person name="Ichikawa N."/>
        </authorList>
    </citation>
    <scope>NUCLEOTIDE SEQUENCE [LARGE SCALE GENOMIC DNA]</scope>
    <source>
        <strain evidence="8 9">NBRC 107573</strain>
    </source>
</reference>
<feature type="transmembrane region" description="Helical" evidence="7">
    <location>
        <begin position="145"/>
        <end position="166"/>
    </location>
</feature>
<feature type="transmembrane region" description="Helical" evidence="7">
    <location>
        <begin position="40"/>
        <end position="63"/>
    </location>
</feature>
<gene>
    <name evidence="8" type="ORF">ROR02_14000</name>
</gene>
<sequence length="208" mass="21538">MDPQTLVLFAVTSASVSLIPGPNMLYAMSLGLRHGPRRSMAGGAGMALALGLMALVSALGLGALVSTSVVAFSVLKWLGVAYLIWLGISAWRAPVGAIAPGAPGSDEARPGRLFRRGLLVTFSNPKAMVFLTALFPQFLDPHRPLVAQLTALVLVMMVLEFASIMLYASGGARLSSALARAGTARLVNRVTGGLMIGAGGLLALARRV</sequence>
<dbReference type="AlphaFoldDB" id="A0A512H733"/>
<keyword evidence="4 7" id="KW-0812">Transmembrane</keyword>
<dbReference type="PANTHER" id="PTHR30086:SF14">
    <property type="entry name" value="HOMOSERINE_HOMOSERINE LACTONE EFFLUX PROTEIN"/>
    <property type="match status" value="1"/>
</dbReference>
<evidence type="ECO:0000256" key="2">
    <source>
        <dbReference type="ARBA" id="ARBA00007928"/>
    </source>
</evidence>
<evidence type="ECO:0000256" key="3">
    <source>
        <dbReference type="ARBA" id="ARBA00022475"/>
    </source>
</evidence>
<evidence type="ECO:0000256" key="4">
    <source>
        <dbReference type="ARBA" id="ARBA00022692"/>
    </source>
</evidence>
<dbReference type="OrthoDB" id="9804822at2"/>
<organism evidence="8 9">
    <name type="scientific">Pararhodospirillum oryzae</name>
    <dbReference type="NCBI Taxonomy" id="478448"/>
    <lineage>
        <taxon>Bacteria</taxon>
        <taxon>Pseudomonadati</taxon>
        <taxon>Pseudomonadota</taxon>
        <taxon>Alphaproteobacteria</taxon>
        <taxon>Rhodospirillales</taxon>
        <taxon>Rhodospirillaceae</taxon>
        <taxon>Pararhodospirillum</taxon>
    </lineage>
</organism>
<comment type="caution">
    <text evidence="8">The sequence shown here is derived from an EMBL/GenBank/DDBJ whole genome shotgun (WGS) entry which is preliminary data.</text>
</comment>
<keyword evidence="3" id="KW-1003">Cell membrane</keyword>
<dbReference type="GO" id="GO:0005886">
    <property type="term" value="C:plasma membrane"/>
    <property type="evidence" value="ECO:0007669"/>
    <property type="project" value="UniProtKB-SubCell"/>
</dbReference>
<keyword evidence="9" id="KW-1185">Reference proteome</keyword>
<feature type="transmembrane region" description="Helical" evidence="7">
    <location>
        <begin position="6"/>
        <end position="28"/>
    </location>
</feature>
<evidence type="ECO:0000256" key="1">
    <source>
        <dbReference type="ARBA" id="ARBA00004651"/>
    </source>
</evidence>
<dbReference type="Proteomes" id="UP000321567">
    <property type="component" value="Unassembled WGS sequence"/>
</dbReference>
<comment type="similarity">
    <text evidence="2">Belongs to the Rht family.</text>
</comment>